<evidence type="ECO:0000313" key="4">
    <source>
        <dbReference type="EMBL" id="SOD53497.1"/>
    </source>
</evidence>
<evidence type="ECO:0000259" key="2">
    <source>
        <dbReference type="Pfam" id="PF01551"/>
    </source>
</evidence>
<dbReference type="Pfam" id="PF01551">
    <property type="entry name" value="Peptidase_M23"/>
    <property type="match status" value="1"/>
</dbReference>
<proteinExistence type="predicted"/>
<evidence type="ECO:0000259" key="3">
    <source>
        <dbReference type="Pfam" id="PF13511"/>
    </source>
</evidence>
<dbReference type="EMBL" id="OCND01000002">
    <property type="protein sequence ID" value="SOD53497.1"/>
    <property type="molecule type" value="Genomic_DNA"/>
</dbReference>
<dbReference type="InterPro" id="IPR025392">
    <property type="entry name" value="DUF4124"/>
</dbReference>
<dbReference type="InterPro" id="IPR016047">
    <property type="entry name" value="M23ase_b-sheet_dom"/>
</dbReference>
<dbReference type="AlphaFoldDB" id="A0A286D4B8"/>
<evidence type="ECO:0008006" key="6">
    <source>
        <dbReference type="Google" id="ProtNLM"/>
    </source>
</evidence>
<dbReference type="Proteomes" id="UP000219374">
    <property type="component" value="Unassembled WGS sequence"/>
</dbReference>
<accession>A0A286D4B8</accession>
<feature type="domain" description="DUF4124" evidence="3">
    <location>
        <begin position="15"/>
        <end position="47"/>
    </location>
</feature>
<keyword evidence="5" id="KW-1185">Reference proteome</keyword>
<dbReference type="OrthoDB" id="9809488at2"/>
<dbReference type="Gene3D" id="2.70.70.10">
    <property type="entry name" value="Glucose Permease (Domain IIA)"/>
    <property type="match status" value="1"/>
</dbReference>
<gene>
    <name evidence="4" type="ORF">SAMN06296416_102440</name>
</gene>
<dbReference type="GO" id="GO:0004222">
    <property type="term" value="F:metalloendopeptidase activity"/>
    <property type="evidence" value="ECO:0007669"/>
    <property type="project" value="TreeGrafter"/>
</dbReference>
<evidence type="ECO:0000313" key="5">
    <source>
        <dbReference type="Proteomes" id="UP000219374"/>
    </source>
</evidence>
<evidence type="ECO:0000256" key="1">
    <source>
        <dbReference type="SAM" id="SignalP"/>
    </source>
</evidence>
<feature type="signal peptide" evidence="1">
    <location>
        <begin position="1"/>
        <end position="25"/>
    </location>
</feature>
<dbReference type="PANTHER" id="PTHR21666">
    <property type="entry name" value="PEPTIDASE-RELATED"/>
    <property type="match status" value="1"/>
</dbReference>
<dbReference type="Pfam" id="PF13511">
    <property type="entry name" value="DUF4124"/>
    <property type="match status" value="1"/>
</dbReference>
<feature type="chain" id="PRO_5012515824" description="Murein DD-endopeptidase MepM and murein hydrolase activator NlpD, contain LysM domain" evidence="1">
    <location>
        <begin position="26"/>
        <end position="320"/>
    </location>
</feature>
<reference evidence="4 5" key="1">
    <citation type="submission" date="2017-09" db="EMBL/GenBank/DDBJ databases">
        <authorList>
            <person name="Ehlers B."/>
            <person name="Leendertz F.H."/>
        </authorList>
    </citation>
    <scope>NUCLEOTIDE SEQUENCE [LARGE SCALE GENOMIC DNA]</scope>
    <source>
        <strain evidence="4 5">CGMCC 1.10978</strain>
    </source>
</reference>
<dbReference type="PANTHER" id="PTHR21666:SF270">
    <property type="entry name" value="MUREIN HYDROLASE ACTIVATOR ENVC"/>
    <property type="match status" value="1"/>
</dbReference>
<protein>
    <recommendedName>
        <fullName evidence="6">Murein DD-endopeptidase MepM and murein hydrolase activator NlpD, contain LysM domain</fullName>
    </recommendedName>
</protein>
<keyword evidence="1" id="KW-0732">Signal</keyword>
<dbReference type="InterPro" id="IPR050570">
    <property type="entry name" value="Cell_wall_metabolism_enzyme"/>
</dbReference>
<dbReference type="SUPFAM" id="SSF51261">
    <property type="entry name" value="Duplicated hybrid motif"/>
    <property type="match status" value="1"/>
</dbReference>
<sequence>MAMRTAATIALSLILLCTGLAPAEAARLYRWKDKQGYTQYGDRPPEAGDLAADGVDVIRFRNPPSALVRLRLENKGLRYQAWADNLMHGPVEVQLRFKRDRNVVGRPALPARATVPARSSVLVADIVVTDPMRGGDFELLLDALPGDPAAHPQDYDYRLPFDYGRVRVDQGPGGSFSHSDAQNLHAIDFAVPEGTSIVAVREGVVMQVESDFDKAGLNREKFGGRANFIRILHADGTMAVYAHLKPEGVQVRVGQYVRKGQYIGLSGNTGFSTAPHLHFAIQVNRGMRLESIPFRMFGPLGQLKFPSQEPPAPAAAPRAL</sequence>
<dbReference type="InterPro" id="IPR011055">
    <property type="entry name" value="Dup_hybrid_motif"/>
</dbReference>
<feature type="domain" description="M23ase beta-sheet core" evidence="2">
    <location>
        <begin position="185"/>
        <end position="284"/>
    </location>
</feature>
<name>A0A286D4B8_9GAMM</name>
<dbReference type="CDD" id="cd12797">
    <property type="entry name" value="M23_peptidase"/>
    <property type="match status" value="1"/>
</dbReference>
<organism evidence="4 5">
    <name type="scientific">Pseudoxanthomonas wuyuanensis</name>
    <dbReference type="NCBI Taxonomy" id="1073196"/>
    <lineage>
        <taxon>Bacteria</taxon>
        <taxon>Pseudomonadati</taxon>
        <taxon>Pseudomonadota</taxon>
        <taxon>Gammaproteobacteria</taxon>
        <taxon>Lysobacterales</taxon>
        <taxon>Lysobacteraceae</taxon>
        <taxon>Pseudoxanthomonas</taxon>
    </lineage>
</organism>